<dbReference type="InterPro" id="IPR012373">
    <property type="entry name" value="Ferrdict_sens_TM"/>
</dbReference>
<feature type="transmembrane region" description="Helical" evidence="1">
    <location>
        <begin position="76"/>
        <end position="97"/>
    </location>
</feature>
<keyword evidence="1" id="KW-0812">Transmembrane</keyword>
<dbReference type="Proteomes" id="UP000644010">
    <property type="component" value="Unassembled WGS sequence"/>
</dbReference>
<evidence type="ECO:0000259" key="2">
    <source>
        <dbReference type="Pfam" id="PF04773"/>
    </source>
</evidence>
<dbReference type="Gene3D" id="2.60.120.1440">
    <property type="match status" value="1"/>
</dbReference>
<keyword evidence="1" id="KW-1133">Transmembrane helix</keyword>
<reference evidence="4 5" key="1">
    <citation type="submission" date="2020-08" db="EMBL/GenBank/DDBJ databases">
        <title>Genome public.</title>
        <authorList>
            <person name="Liu C."/>
            <person name="Sun Q."/>
        </authorList>
    </citation>
    <scope>NUCLEOTIDE SEQUENCE [LARGE SCALE GENOMIC DNA]</scope>
    <source>
        <strain evidence="4 5">BX2</strain>
    </source>
</reference>
<dbReference type="PANTHER" id="PTHR30273:SF2">
    <property type="entry name" value="PROTEIN FECR"/>
    <property type="match status" value="1"/>
</dbReference>
<dbReference type="RefSeq" id="WP_186959521.1">
    <property type="nucleotide sequence ID" value="NZ_JACOOI010000011.1"/>
</dbReference>
<name>A0ABR7E1B3_9BACT</name>
<dbReference type="PANTHER" id="PTHR30273">
    <property type="entry name" value="PERIPLASMIC SIGNAL SENSOR AND SIGMA FACTOR ACTIVATOR FECR-RELATED"/>
    <property type="match status" value="1"/>
</dbReference>
<dbReference type="InterPro" id="IPR006860">
    <property type="entry name" value="FecR"/>
</dbReference>
<keyword evidence="1" id="KW-0472">Membrane</keyword>
<comment type="caution">
    <text evidence="4">The sequence shown here is derived from an EMBL/GenBank/DDBJ whole genome shotgun (WGS) entry which is preliminary data.</text>
</comment>
<dbReference type="Pfam" id="PF16344">
    <property type="entry name" value="FecR_C"/>
    <property type="match status" value="1"/>
</dbReference>
<sequence length="321" mass="37570">MEEQLYKYLTDETTVTEKDKLFDQINASEKSRQEYARLQVLTALSSMASQRGDEEWSSRKMHELYEKVNRKKYRNLIFNMLRYASVILLAVAGTWLMTKYGTGSGQSFHTQVDVPAGQRVHITLADGTKVWLSPRTKVIVPNEFNKDNRIIELDGEGYFSVCKDPQRPFIVKTQKYDVKVLGTKFNVFAYSESPRFETDLVEGSVHVYNRENQDDSMILKPNEKAYLENNCLVKISHVFDNEEYLKNGIFRFAGVPFSEILNYLSLWYNVKFELNRATNLDRKVSGKFRQSDEIEYILKALQGVHKFKFRIHENDNRIEIY</sequence>
<dbReference type="Gene3D" id="3.55.50.30">
    <property type="match status" value="1"/>
</dbReference>
<dbReference type="PIRSF" id="PIRSF018266">
    <property type="entry name" value="FecR"/>
    <property type="match status" value="1"/>
</dbReference>
<dbReference type="InterPro" id="IPR032508">
    <property type="entry name" value="FecR_C"/>
</dbReference>
<accession>A0ABR7E1B3</accession>
<organism evidence="4 5">
    <name type="scientific">Parabacteroides segnis</name>
    <dbReference type="NCBI Taxonomy" id="2763058"/>
    <lineage>
        <taxon>Bacteria</taxon>
        <taxon>Pseudomonadati</taxon>
        <taxon>Bacteroidota</taxon>
        <taxon>Bacteroidia</taxon>
        <taxon>Bacteroidales</taxon>
        <taxon>Tannerellaceae</taxon>
        <taxon>Parabacteroides</taxon>
    </lineage>
</organism>
<evidence type="ECO:0000313" key="5">
    <source>
        <dbReference type="Proteomes" id="UP000644010"/>
    </source>
</evidence>
<protein>
    <submittedName>
        <fullName evidence="4">FecR family protein</fullName>
    </submittedName>
</protein>
<evidence type="ECO:0000256" key="1">
    <source>
        <dbReference type="SAM" id="Phobius"/>
    </source>
</evidence>
<feature type="domain" description="Protein FecR C-terminal" evidence="3">
    <location>
        <begin position="250"/>
        <end position="314"/>
    </location>
</feature>
<gene>
    <name evidence="4" type="ORF">H8S77_11680</name>
</gene>
<evidence type="ECO:0000313" key="4">
    <source>
        <dbReference type="EMBL" id="MBC5643548.1"/>
    </source>
</evidence>
<proteinExistence type="predicted"/>
<dbReference type="EMBL" id="JACOOI010000011">
    <property type="protein sequence ID" value="MBC5643548.1"/>
    <property type="molecule type" value="Genomic_DNA"/>
</dbReference>
<evidence type="ECO:0000259" key="3">
    <source>
        <dbReference type="Pfam" id="PF16344"/>
    </source>
</evidence>
<dbReference type="Pfam" id="PF04773">
    <property type="entry name" value="FecR"/>
    <property type="match status" value="1"/>
</dbReference>
<feature type="domain" description="FecR protein" evidence="2">
    <location>
        <begin position="112"/>
        <end position="205"/>
    </location>
</feature>
<keyword evidence="5" id="KW-1185">Reference proteome</keyword>